<dbReference type="Proteomes" id="UP000566819">
    <property type="component" value="Unassembled WGS sequence"/>
</dbReference>
<keyword evidence="2" id="KW-1185">Reference proteome</keyword>
<evidence type="ECO:0000313" key="2">
    <source>
        <dbReference type="Proteomes" id="UP000566819"/>
    </source>
</evidence>
<evidence type="ECO:0000313" key="1">
    <source>
        <dbReference type="EMBL" id="KAF4629986.1"/>
    </source>
</evidence>
<dbReference type="EMBL" id="JAAMPI010000603">
    <property type="protein sequence ID" value="KAF4629986.1"/>
    <property type="molecule type" value="Genomic_DNA"/>
</dbReference>
<accession>A0A8H4RIN5</accession>
<sequence>MQEKVLSKKALIFTDQQAYWSCWGAIWLEETALENISGARFLRNPLSKDWSKISFTSVENGYYSLYDELVESYLRRQLSFESDILNAFSGITQVLSSIRNDSFHWGLPESRFDRYLGWKMYGGSKRNNAMCPVYMRGQPTECVRFPSWSWTAWFGGGQSFIGWEGSTERLQGEPEIIFYKRDIKGVLSMITDRTERIKQAPTQEERWLEEKISDIRTQWKGHPRTISKALATGFNDFIDTSYLYFWTSTAELYIHRTGLDSPFGPYYSIIWDHQINERPTEIYIESSSHLQFRDPKIMENLPKHVLKRIEADNTSDILVKEFAVIGRSMRHGDPIKAHLLSNLTTLVIEWEGQPGQVAHRIGVSSVRELDWVHLQNREWKRVVLR</sequence>
<protein>
    <submittedName>
        <fullName evidence="1">Uncharacterized protein</fullName>
    </submittedName>
</protein>
<dbReference type="OrthoDB" id="2958217at2759"/>
<comment type="caution">
    <text evidence="1">The sequence shown here is derived from an EMBL/GenBank/DDBJ whole genome shotgun (WGS) entry which is preliminary data.</text>
</comment>
<gene>
    <name evidence="1" type="ORF">G7Y89_g8158</name>
</gene>
<dbReference type="PANTHER" id="PTHR33112:SF12">
    <property type="entry name" value="HETEROKARYON INCOMPATIBILITY DOMAIN-CONTAINING PROTEIN"/>
    <property type="match status" value="1"/>
</dbReference>
<name>A0A8H4RIN5_9HELO</name>
<dbReference type="PANTHER" id="PTHR33112">
    <property type="entry name" value="DOMAIN PROTEIN, PUTATIVE-RELATED"/>
    <property type="match status" value="1"/>
</dbReference>
<proteinExistence type="predicted"/>
<reference evidence="1 2" key="1">
    <citation type="submission" date="2020-03" db="EMBL/GenBank/DDBJ databases">
        <title>Draft Genome Sequence of Cudoniella acicularis.</title>
        <authorList>
            <person name="Buettner E."/>
            <person name="Kellner H."/>
        </authorList>
    </citation>
    <scope>NUCLEOTIDE SEQUENCE [LARGE SCALE GENOMIC DNA]</scope>
    <source>
        <strain evidence="1 2">DSM 108380</strain>
    </source>
</reference>
<dbReference type="AlphaFoldDB" id="A0A8H4RIN5"/>
<organism evidence="1 2">
    <name type="scientific">Cudoniella acicularis</name>
    <dbReference type="NCBI Taxonomy" id="354080"/>
    <lineage>
        <taxon>Eukaryota</taxon>
        <taxon>Fungi</taxon>
        <taxon>Dikarya</taxon>
        <taxon>Ascomycota</taxon>
        <taxon>Pezizomycotina</taxon>
        <taxon>Leotiomycetes</taxon>
        <taxon>Helotiales</taxon>
        <taxon>Tricladiaceae</taxon>
        <taxon>Cudoniella</taxon>
    </lineage>
</organism>